<accession>A0A518AG39</accession>
<organism evidence="1 2">
    <name type="scientific">Gimesia panareensis</name>
    <dbReference type="NCBI Taxonomy" id="2527978"/>
    <lineage>
        <taxon>Bacteria</taxon>
        <taxon>Pseudomonadati</taxon>
        <taxon>Planctomycetota</taxon>
        <taxon>Planctomycetia</taxon>
        <taxon>Planctomycetales</taxon>
        <taxon>Planctomycetaceae</taxon>
        <taxon>Gimesia</taxon>
    </lineage>
</organism>
<reference evidence="1 2" key="1">
    <citation type="submission" date="2019-03" db="EMBL/GenBank/DDBJ databases">
        <title>Deep-cultivation of Planctomycetes and their phenomic and genomic characterization uncovers novel biology.</title>
        <authorList>
            <person name="Wiegand S."/>
            <person name="Jogler M."/>
            <person name="Boedeker C."/>
            <person name="Pinto D."/>
            <person name="Vollmers J."/>
            <person name="Rivas-Marin E."/>
            <person name="Kohn T."/>
            <person name="Peeters S.H."/>
            <person name="Heuer A."/>
            <person name="Rast P."/>
            <person name="Oberbeckmann S."/>
            <person name="Bunk B."/>
            <person name="Jeske O."/>
            <person name="Meyerdierks A."/>
            <person name="Storesund J.E."/>
            <person name="Kallscheuer N."/>
            <person name="Luecker S."/>
            <person name="Lage O.M."/>
            <person name="Pohl T."/>
            <person name="Merkel B.J."/>
            <person name="Hornburger P."/>
            <person name="Mueller R.-W."/>
            <person name="Bruemmer F."/>
            <person name="Labrenz M."/>
            <person name="Spormann A.M."/>
            <person name="Op den Camp H."/>
            <person name="Overmann J."/>
            <person name="Amann R."/>
            <person name="Jetten M.S.M."/>
            <person name="Mascher T."/>
            <person name="Medema M.H."/>
            <person name="Devos D.P."/>
            <person name="Kaster A.-K."/>
            <person name="Ovreas L."/>
            <person name="Rohde M."/>
            <person name="Galperin M.Y."/>
            <person name="Jogler C."/>
        </authorList>
    </citation>
    <scope>NUCLEOTIDE SEQUENCE [LARGE SCALE GENOMIC DNA]</scope>
    <source>
        <strain evidence="1 2">Enr10</strain>
    </source>
</reference>
<evidence type="ECO:0000313" key="2">
    <source>
        <dbReference type="Proteomes" id="UP000315647"/>
    </source>
</evidence>
<dbReference type="EMBL" id="CP037421">
    <property type="protein sequence ID" value="QDT30627.1"/>
    <property type="molecule type" value="Genomic_DNA"/>
</dbReference>
<evidence type="ECO:0000313" key="1">
    <source>
        <dbReference type="EMBL" id="QDT30627.1"/>
    </source>
</evidence>
<protein>
    <submittedName>
        <fullName evidence="1">Uncharacterized protein</fullName>
    </submittedName>
</protein>
<dbReference type="Proteomes" id="UP000315647">
    <property type="component" value="Chromosome"/>
</dbReference>
<proteinExistence type="predicted"/>
<accession>A0A517QGF6</accession>
<keyword evidence="2" id="KW-1185">Reference proteome</keyword>
<dbReference type="RefSeq" id="WP_145115738.1">
    <property type="nucleotide sequence ID" value="NZ_CP036277.1"/>
</dbReference>
<dbReference type="AlphaFoldDB" id="A0A517QGF6"/>
<name>A0A517QGF6_9PLAN</name>
<gene>
    <name evidence="1" type="ORF">Enr10x_59950</name>
</gene>
<sequence length="206" mass="23668">MIPGPESTYDVLPFWFWFENNLHRFKQFEDQRETLMQDLGEQLQEVDEGLVFELSLPHGKGTSELIISADGIPETFPAVLALIDQAPDLPGWTFTPFRQREDLSQGGLQFGNREFSASDFYFWLHQEDGDIGLFMFVPGLTKKNWDEMIGGAFILLDMALGEYDATMNLSFIKFRPLPDNPKAKKLLPLTRLPRAFDTLFRALNQQ</sequence>